<gene>
    <name evidence="1" type="ORF">AACT_0588</name>
</gene>
<name>A0A6M8ETD6_9BACT</name>
<accession>A0A6M8ETD6</accession>
<dbReference type="AlphaFoldDB" id="A0A6M8ETD6"/>
<dbReference type="InterPro" id="IPR007332">
    <property type="entry name" value="DUF411"/>
</dbReference>
<sequence>MKKIVLSALLTVSLYSQNQIMEVYKPITSTCPQSWLDDINKEVDEVKIVSLTDVKGLKQQIGIPHEIQSCNTSILNEYVFEGNVPSLAIKDFFKNIPKNAIGLSLPAYENEKEEKQVFIMFEDKTYKEFGKYH</sequence>
<evidence type="ECO:0000313" key="1">
    <source>
        <dbReference type="EMBL" id="QKE27795.1"/>
    </source>
</evidence>
<protein>
    <submittedName>
        <fullName evidence="1">DUF411 domain-containing protein</fullName>
    </submittedName>
</protein>
<dbReference type="RefSeq" id="WP_172124826.1">
    <property type="nucleotide sequence ID" value="NZ_CP042652.1"/>
</dbReference>
<proteinExistence type="predicted"/>
<dbReference type="EMBL" id="CP042652">
    <property type="protein sequence ID" value="QKE27795.1"/>
    <property type="molecule type" value="Genomic_DNA"/>
</dbReference>
<reference evidence="1 2" key="1">
    <citation type="submission" date="2019-08" db="EMBL/GenBank/DDBJ databases">
        <title>Complete genome sequence of Arcobacter acticola.</title>
        <authorList>
            <person name="Miller W."/>
        </authorList>
    </citation>
    <scope>NUCLEOTIDE SEQUENCE [LARGE SCALE GENOMIC DNA]</scope>
    <source>
        <strain evidence="1 2">KCTC 52212</strain>
    </source>
</reference>
<keyword evidence="2" id="KW-1185">Reference proteome</keyword>
<dbReference type="Pfam" id="PF04214">
    <property type="entry name" value="DUF411"/>
    <property type="match status" value="1"/>
</dbReference>
<organism evidence="1 2">
    <name type="scientific">Arcobacter acticola</name>
    <dbReference type="NCBI Taxonomy" id="1849015"/>
    <lineage>
        <taxon>Bacteria</taxon>
        <taxon>Pseudomonadati</taxon>
        <taxon>Campylobacterota</taxon>
        <taxon>Epsilonproteobacteria</taxon>
        <taxon>Campylobacterales</taxon>
        <taxon>Arcobacteraceae</taxon>
        <taxon>Arcobacter</taxon>
    </lineage>
</organism>
<dbReference type="Proteomes" id="UP000503483">
    <property type="component" value="Chromosome"/>
</dbReference>
<evidence type="ECO:0000313" key="2">
    <source>
        <dbReference type="Proteomes" id="UP000503483"/>
    </source>
</evidence>
<dbReference type="KEGG" id="paco:AACT_0588"/>